<accession>A0A2G1QSP0</accession>
<name>A0A2G1QSP0_9HYPH</name>
<protein>
    <submittedName>
        <fullName evidence="2">NUDIX hydrolase</fullName>
    </submittedName>
</protein>
<dbReference type="CDD" id="cd04511">
    <property type="entry name" value="NUDIX_Hydrolase"/>
    <property type="match status" value="1"/>
</dbReference>
<dbReference type="InterPro" id="IPR000086">
    <property type="entry name" value="NUDIX_hydrolase_dom"/>
</dbReference>
<dbReference type="Proteomes" id="UP000221168">
    <property type="component" value="Unassembled WGS sequence"/>
</dbReference>
<dbReference type="Pfam" id="PF14803">
    <property type="entry name" value="Zn_ribbon_Nudix"/>
    <property type="match status" value="1"/>
</dbReference>
<dbReference type="GO" id="GO:0016787">
    <property type="term" value="F:hydrolase activity"/>
    <property type="evidence" value="ECO:0007669"/>
    <property type="project" value="UniProtKB-KW"/>
</dbReference>
<dbReference type="AlphaFoldDB" id="A0A2G1QSP0"/>
<dbReference type="InterPro" id="IPR029401">
    <property type="entry name" value="Nudix_N"/>
</dbReference>
<dbReference type="Gene3D" id="2.20.70.10">
    <property type="match status" value="1"/>
</dbReference>
<dbReference type="OrthoDB" id="9761969at2"/>
<dbReference type="EMBL" id="PDVP01000001">
    <property type="protein sequence ID" value="PHP68557.1"/>
    <property type="molecule type" value="Genomic_DNA"/>
</dbReference>
<evidence type="ECO:0000313" key="3">
    <source>
        <dbReference type="Proteomes" id="UP000221168"/>
    </source>
</evidence>
<reference evidence="2 3" key="1">
    <citation type="submission" date="2017-10" db="EMBL/GenBank/DDBJ databases">
        <title>Sedimentibacterium mangrovi gen. nov., sp. nov., a novel member of family Phyllobacteriacea isolated from mangrove sediment.</title>
        <authorList>
            <person name="Liao H."/>
            <person name="Tian Y."/>
        </authorList>
    </citation>
    <scope>NUCLEOTIDE SEQUENCE [LARGE SCALE GENOMIC DNA]</scope>
    <source>
        <strain evidence="2 3">X9-2-2</strain>
    </source>
</reference>
<organism evidence="2 3">
    <name type="scientific">Zhengella mangrovi</name>
    <dbReference type="NCBI Taxonomy" id="1982044"/>
    <lineage>
        <taxon>Bacteria</taxon>
        <taxon>Pseudomonadati</taxon>
        <taxon>Pseudomonadota</taxon>
        <taxon>Alphaproteobacteria</taxon>
        <taxon>Hyphomicrobiales</taxon>
        <taxon>Notoacmeibacteraceae</taxon>
        <taxon>Zhengella</taxon>
    </lineage>
</organism>
<dbReference type="PANTHER" id="PTHR43222:SF2">
    <property type="entry name" value="NUDIX HYDROLASE 23, CHLOROPLASTIC"/>
    <property type="match status" value="1"/>
</dbReference>
<dbReference type="PROSITE" id="PS51462">
    <property type="entry name" value="NUDIX"/>
    <property type="match status" value="1"/>
</dbReference>
<dbReference type="PANTHER" id="PTHR43222">
    <property type="entry name" value="NUDIX HYDROLASE 23"/>
    <property type="match status" value="1"/>
</dbReference>
<dbReference type="InterPro" id="IPR015797">
    <property type="entry name" value="NUDIX_hydrolase-like_dom_sf"/>
</dbReference>
<dbReference type="Pfam" id="PF00293">
    <property type="entry name" value="NUDIX"/>
    <property type="match status" value="1"/>
</dbReference>
<dbReference type="RefSeq" id="WP_099302736.1">
    <property type="nucleotide sequence ID" value="NZ_PDVP01000001.1"/>
</dbReference>
<keyword evidence="2" id="KW-0378">Hydrolase</keyword>
<sequence length="180" mass="19712">MTDDLPVRFHFSVPDGDSLERRVCGHCGFVDYQNPKIVVGSVVRHEGKILMCRRAIEPRSGFWTVPAGYMELGETPQAGAAREALEEACAAIRIESLLAVYSVPRISQVQLIYRATLDDPAIAAGPESAEVALYGWDEIPYDEIAFPTVHWMLAAERAIQNGEGGAPFSNPPGESANLRR</sequence>
<proteinExistence type="predicted"/>
<dbReference type="Gene3D" id="3.90.79.10">
    <property type="entry name" value="Nucleoside Triphosphate Pyrophosphohydrolase"/>
    <property type="match status" value="1"/>
</dbReference>
<comment type="caution">
    <text evidence="2">The sequence shown here is derived from an EMBL/GenBank/DDBJ whole genome shotgun (WGS) entry which is preliminary data.</text>
</comment>
<evidence type="ECO:0000259" key="1">
    <source>
        <dbReference type="PROSITE" id="PS51462"/>
    </source>
</evidence>
<dbReference type="SUPFAM" id="SSF55811">
    <property type="entry name" value="Nudix"/>
    <property type="match status" value="1"/>
</dbReference>
<gene>
    <name evidence="2" type="ORF">CSC94_00675</name>
</gene>
<keyword evidence="3" id="KW-1185">Reference proteome</keyword>
<evidence type="ECO:0000313" key="2">
    <source>
        <dbReference type="EMBL" id="PHP68557.1"/>
    </source>
</evidence>
<feature type="domain" description="Nudix hydrolase" evidence="1">
    <location>
        <begin position="34"/>
        <end position="160"/>
    </location>
</feature>